<dbReference type="SUPFAM" id="SSF51274">
    <property type="entry name" value="Head decoration protein D (gpD, major capsid protein D)"/>
    <property type="match status" value="1"/>
</dbReference>
<name>A0A560BSZ6_AZOBR</name>
<dbReference type="Pfam" id="PF02924">
    <property type="entry name" value="HDPD"/>
    <property type="match status" value="1"/>
</dbReference>
<proteinExistence type="predicted"/>
<accession>A0A560BSZ6</accession>
<dbReference type="EMBL" id="VITH01000023">
    <property type="protein sequence ID" value="TWA75639.1"/>
    <property type="molecule type" value="Genomic_DNA"/>
</dbReference>
<evidence type="ECO:0000313" key="1">
    <source>
        <dbReference type="EMBL" id="TWA75639.1"/>
    </source>
</evidence>
<protein>
    <submittedName>
        <fullName evidence="1">Bacteriophage lambda head decoration protein D</fullName>
    </submittedName>
</protein>
<comment type="caution">
    <text evidence="1">The sequence shown here is derived from an EMBL/GenBank/DDBJ whole genome shotgun (WGS) entry which is preliminary data.</text>
</comment>
<dbReference type="AlphaFoldDB" id="A0A560BSZ6"/>
<evidence type="ECO:0000313" key="2">
    <source>
        <dbReference type="Proteomes" id="UP000318529"/>
    </source>
</evidence>
<reference evidence="1 2" key="1">
    <citation type="submission" date="2019-06" db="EMBL/GenBank/DDBJ databases">
        <title>Genomic Encyclopedia of Type Strains, Phase IV (KMG-V): Genome sequencing to study the core and pangenomes of soil and plant-associated prokaryotes.</title>
        <authorList>
            <person name="Whitman W."/>
        </authorList>
    </citation>
    <scope>NUCLEOTIDE SEQUENCE [LARGE SCALE GENOMIC DNA]</scope>
    <source>
        <strain evidence="1 2">BR 11650</strain>
    </source>
</reference>
<dbReference type="InterPro" id="IPR036630">
    <property type="entry name" value="Head_decoration_D_sf"/>
</dbReference>
<sequence length="138" mass="14085">MSLSISTIGDNASTPGVRAETYVPDQLIAGRFPLVTDTVTLAAGQNLPRGAVLGVITATGKFKLSAAASTDGSQTPTAILVDGVNATNGDTLAGVYLTGEFNQRAVTFGAGHSVSSTKEALRLREIFLKSSVSADDPS</sequence>
<gene>
    <name evidence="1" type="ORF">FBZ83_12366</name>
</gene>
<dbReference type="RefSeq" id="WP_145690412.1">
    <property type="nucleotide sequence ID" value="NZ_VITH01000023.1"/>
</dbReference>
<organism evidence="1 2">
    <name type="scientific">Azospirillum brasilense</name>
    <dbReference type="NCBI Taxonomy" id="192"/>
    <lineage>
        <taxon>Bacteria</taxon>
        <taxon>Pseudomonadati</taxon>
        <taxon>Pseudomonadota</taxon>
        <taxon>Alphaproteobacteria</taxon>
        <taxon>Rhodospirillales</taxon>
        <taxon>Azospirillaceae</taxon>
        <taxon>Azospirillum</taxon>
    </lineage>
</organism>
<dbReference type="Proteomes" id="UP000318529">
    <property type="component" value="Unassembled WGS sequence"/>
</dbReference>
<dbReference type="Gene3D" id="2.40.300.10">
    <property type="entry name" value="Head decoration protein D"/>
    <property type="match status" value="1"/>
</dbReference>
<dbReference type="InterPro" id="IPR004195">
    <property type="entry name" value="Head_decoration_D"/>
</dbReference>